<keyword evidence="8 17" id="KW-0560">Oxidoreductase</keyword>
<evidence type="ECO:0000256" key="11">
    <source>
        <dbReference type="ARBA" id="ARBA00023180"/>
    </source>
</evidence>
<dbReference type="InterPro" id="IPR010255">
    <property type="entry name" value="Haem_peroxidase_sf"/>
</dbReference>
<evidence type="ECO:0000256" key="14">
    <source>
        <dbReference type="PIRSR" id="PIRSR600823-3"/>
    </source>
</evidence>
<keyword evidence="17" id="KW-0376">Hydrogen peroxide</keyword>
<evidence type="ECO:0000256" key="13">
    <source>
        <dbReference type="PIRSR" id="PIRSR600823-2"/>
    </source>
</evidence>
<evidence type="ECO:0000256" key="17">
    <source>
        <dbReference type="RuleBase" id="RU362060"/>
    </source>
</evidence>
<dbReference type="GO" id="GO:0006979">
    <property type="term" value="P:response to oxidative stress"/>
    <property type="evidence" value="ECO:0007669"/>
    <property type="project" value="UniProtKB-UniRule"/>
</dbReference>
<evidence type="ECO:0000313" key="20">
    <source>
        <dbReference type="Proteomes" id="UP000824469"/>
    </source>
</evidence>
<dbReference type="PROSITE" id="PS00435">
    <property type="entry name" value="PEROXIDASE_1"/>
    <property type="match status" value="1"/>
</dbReference>
<keyword evidence="10 16" id="KW-1015">Disulfide bond</keyword>
<comment type="caution">
    <text evidence="19">The sequence shown here is derived from an EMBL/GenBank/DDBJ whole genome shotgun (WGS) entry which is preliminary data.</text>
</comment>
<reference evidence="19 20" key="1">
    <citation type="journal article" date="2021" name="Nat. Plants">
        <title>The Taxus genome provides insights into paclitaxel biosynthesis.</title>
        <authorList>
            <person name="Xiong X."/>
            <person name="Gou J."/>
            <person name="Liao Q."/>
            <person name="Li Y."/>
            <person name="Zhou Q."/>
            <person name="Bi G."/>
            <person name="Li C."/>
            <person name="Du R."/>
            <person name="Wang X."/>
            <person name="Sun T."/>
            <person name="Guo L."/>
            <person name="Liang H."/>
            <person name="Lu P."/>
            <person name="Wu Y."/>
            <person name="Zhang Z."/>
            <person name="Ro D.K."/>
            <person name="Shang Y."/>
            <person name="Huang S."/>
            <person name="Yan J."/>
        </authorList>
    </citation>
    <scope>NUCLEOTIDE SEQUENCE [LARGE SCALE GENOMIC DNA]</scope>
    <source>
        <strain evidence="19">Ta-2019</strain>
    </source>
</reference>
<evidence type="ECO:0000256" key="7">
    <source>
        <dbReference type="ARBA" id="ARBA00022837"/>
    </source>
</evidence>
<evidence type="ECO:0000256" key="2">
    <source>
        <dbReference type="ARBA" id="ARBA00006873"/>
    </source>
</evidence>
<evidence type="ECO:0000256" key="8">
    <source>
        <dbReference type="ARBA" id="ARBA00023002"/>
    </source>
</evidence>
<dbReference type="Proteomes" id="UP000824469">
    <property type="component" value="Unassembled WGS sequence"/>
</dbReference>
<dbReference type="InterPro" id="IPR000823">
    <property type="entry name" value="Peroxidase_pln"/>
</dbReference>
<gene>
    <name evidence="19" type="ORF">KI387_040272</name>
</gene>
<dbReference type="PROSITE" id="PS00436">
    <property type="entry name" value="PEROXIDASE_2"/>
    <property type="match status" value="1"/>
</dbReference>
<evidence type="ECO:0000259" key="18">
    <source>
        <dbReference type="PROSITE" id="PS50873"/>
    </source>
</evidence>
<feature type="binding site" evidence="14">
    <location>
        <position position="247"/>
    </location>
    <ligand>
        <name>Ca(2+)</name>
        <dbReference type="ChEBI" id="CHEBI:29108"/>
        <label>2</label>
    </ligand>
</feature>
<feature type="binding site" evidence="14">
    <location>
        <position position="72"/>
    </location>
    <ligand>
        <name>Ca(2+)</name>
        <dbReference type="ChEBI" id="CHEBI:29108"/>
        <label>1</label>
    </ligand>
</feature>
<name>A0AA38C8U2_TAXCH</name>
<dbReference type="GO" id="GO:0046872">
    <property type="term" value="F:metal ion binding"/>
    <property type="evidence" value="ECO:0007669"/>
    <property type="project" value="UniProtKB-UniRule"/>
</dbReference>
<dbReference type="GO" id="GO:0140825">
    <property type="term" value="F:lactoperoxidase activity"/>
    <property type="evidence" value="ECO:0007669"/>
    <property type="project" value="UniProtKB-EC"/>
</dbReference>
<keyword evidence="7 14" id="KW-0106">Calcium</keyword>
<feature type="binding site" description="axial binding residue" evidence="14">
    <location>
        <position position="193"/>
    </location>
    <ligand>
        <name>heme b</name>
        <dbReference type="ChEBI" id="CHEBI:60344"/>
    </ligand>
    <ligandPart>
        <name>Fe</name>
        <dbReference type="ChEBI" id="CHEBI:18248"/>
    </ligandPart>
</feature>
<feature type="binding site" evidence="14">
    <location>
        <position position="250"/>
    </location>
    <ligand>
        <name>Ca(2+)</name>
        <dbReference type="ChEBI" id="CHEBI:29108"/>
        <label>2</label>
    </ligand>
</feature>
<keyword evidence="9 14" id="KW-0408">Iron</keyword>
<dbReference type="Gene3D" id="1.10.420.10">
    <property type="entry name" value="Peroxidase, domain 2"/>
    <property type="match status" value="1"/>
</dbReference>
<dbReference type="EC" id="1.11.1.7" evidence="3 17"/>
<evidence type="ECO:0000256" key="12">
    <source>
        <dbReference type="PIRSR" id="PIRSR600823-1"/>
    </source>
</evidence>
<feature type="binding site" evidence="14">
    <location>
        <position position="76"/>
    </location>
    <ligand>
        <name>Ca(2+)</name>
        <dbReference type="ChEBI" id="CHEBI:29108"/>
        <label>1</label>
    </ligand>
</feature>
<feature type="active site" description="Proton acceptor" evidence="12">
    <location>
        <position position="66"/>
    </location>
</feature>
<evidence type="ECO:0000256" key="10">
    <source>
        <dbReference type="ARBA" id="ARBA00023157"/>
    </source>
</evidence>
<dbReference type="EMBL" id="JAHRHJ020000043">
    <property type="protein sequence ID" value="KAH9294523.1"/>
    <property type="molecule type" value="Genomic_DNA"/>
</dbReference>
<comment type="similarity">
    <text evidence="2">Belongs to the peroxidase family. Ascorbate peroxidase subfamily.</text>
</comment>
<feature type="disulfide bond" evidence="16">
    <location>
        <begin position="35"/>
        <end position="115"/>
    </location>
</feature>
<keyword evidence="5 17" id="KW-0349">Heme</keyword>
<feature type="disulfide bond" evidence="16">
    <location>
        <begin position="200"/>
        <end position="233"/>
    </location>
</feature>
<keyword evidence="6 14" id="KW-0479">Metal-binding</keyword>
<comment type="similarity">
    <text evidence="17">Belongs to the peroxidase family. Classical plant (class III) peroxidase subfamily.</text>
</comment>
<dbReference type="GO" id="GO:0020037">
    <property type="term" value="F:heme binding"/>
    <property type="evidence" value="ECO:0007669"/>
    <property type="project" value="UniProtKB-UniRule"/>
</dbReference>
<dbReference type="AlphaFoldDB" id="A0AA38C8U2"/>
<comment type="catalytic activity">
    <reaction evidence="1 17">
        <text>2 a phenolic donor + H2O2 = 2 a phenolic radical donor + 2 H2O</text>
        <dbReference type="Rhea" id="RHEA:56136"/>
        <dbReference type="ChEBI" id="CHEBI:15377"/>
        <dbReference type="ChEBI" id="CHEBI:16240"/>
        <dbReference type="ChEBI" id="CHEBI:139520"/>
        <dbReference type="ChEBI" id="CHEBI:139521"/>
        <dbReference type="EC" id="1.11.1.7"/>
    </reaction>
</comment>
<organism evidence="19 20">
    <name type="scientific">Taxus chinensis</name>
    <name type="common">Chinese yew</name>
    <name type="synonym">Taxus wallichiana var. chinensis</name>
    <dbReference type="NCBI Taxonomy" id="29808"/>
    <lineage>
        <taxon>Eukaryota</taxon>
        <taxon>Viridiplantae</taxon>
        <taxon>Streptophyta</taxon>
        <taxon>Embryophyta</taxon>
        <taxon>Tracheophyta</taxon>
        <taxon>Spermatophyta</taxon>
        <taxon>Pinopsida</taxon>
        <taxon>Pinidae</taxon>
        <taxon>Conifers II</taxon>
        <taxon>Cupressales</taxon>
        <taxon>Taxaceae</taxon>
        <taxon>Taxus</taxon>
    </lineage>
</organism>
<keyword evidence="4 17" id="KW-0575">Peroxidase</keyword>
<dbReference type="GO" id="GO:0042744">
    <property type="term" value="P:hydrogen peroxide catabolic process"/>
    <property type="evidence" value="ECO:0007669"/>
    <property type="project" value="UniProtKB-KW"/>
</dbReference>
<feature type="binding site" evidence="14">
    <location>
        <position position="88"/>
    </location>
    <ligand>
        <name>Ca(2+)</name>
        <dbReference type="ChEBI" id="CHEBI:29108"/>
        <label>1</label>
    </ligand>
</feature>
<feature type="signal peptide" evidence="17">
    <location>
        <begin position="1"/>
        <end position="23"/>
    </location>
</feature>
<dbReference type="SUPFAM" id="SSF48113">
    <property type="entry name" value="Heme-dependent peroxidases"/>
    <property type="match status" value="1"/>
</dbReference>
<protein>
    <recommendedName>
        <fullName evidence="3 17">Peroxidase</fullName>
        <ecNumber evidence="3 17">1.11.1.7</ecNumber>
    </recommendedName>
</protein>
<feature type="binding site" evidence="13">
    <location>
        <position position="163"/>
    </location>
    <ligand>
        <name>substrate</name>
    </ligand>
</feature>
<dbReference type="InterPro" id="IPR002016">
    <property type="entry name" value="Haem_peroxidase"/>
</dbReference>
<comment type="cofactor">
    <cofactor evidence="14 17">
        <name>Ca(2+)</name>
        <dbReference type="ChEBI" id="CHEBI:29108"/>
    </cofactor>
    <text evidence="14 17">Binds 2 calcium ions per subunit.</text>
</comment>
<feature type="chain" id="PRO_5041481577" description="Peroxidase" evidence="17">
    <location>
        <begin position="24"/>
        <end position="327"/>
    </location>
</feature>
<dbReference type="GO" id="GO:0005576">
    <property type="term" value="C:extracellular region"/>
    <property type="evidence" value="ECO:0007669"/>
    <property type="project" value="UniProtKB-SubCell"/>
</dbReference>
<keyword evidence="17" id="KW-0964">Secreted</keyword>
<keyword evidence="20" id="KW-1185">Reference proteome</keyword>
<feature type="site" description="Transition state stabilizer" evidence="15">
    <location>
        <position position="62"/>
    </location>
</feature>
<dbReference type="FunFam" id="1.10.420.10:FF:000006">
    <property type="entry name" value="Peroxidase"/>
    <property type="match status" value="1"/>
</dbReference>
<feature type="disulfide bond" evidence="16">
    <location>
        <begin position="121"/>
        <end position="323"/>
    </location>
</feature>
<evidence type="ECO:0000256" key="1">
    <source>
        <dbReference type="ARBA" id="ARBA00000189"/>
    </source>
</evidence>
<dbReference type="Gene3D" id="1.10.520.10">
    <property type="match status" value="1"/>
</dbReference>
<proteinExistence type="inferred from homology"/>
<evidence type="ECO:0000256" key="15">
    <source>
        <dbReference type="PIRSR" id="PIRSR600823-4"/>
    </source>
</evidence>
<evidence type="ECO:0000256" key="3">
    <source>
        <dbReference type="ARBA" id="ARBA00012313"/>
    </source>
</evidence>
<feature type="binding site" evidence="14">
    <location>
        <position position="255"/>
    </location>
    <ligand>
        <name>Ca(2+)</name>
        <dbReference type="ChEBI" id="CHEBI:29108"/>
        <label>2</label>
    </ligand>
</feature>
<dbReference type="CDD" id="cd00693">
    <property type="entry name" value="secretory_peroxidase"/>
    <property type="match status" value="1"/>
</dbReference>
<feature type="disulfide bond" evidence="16">
    <location>
        <begin position="68"/>
        <end position="73"/>
    </location>
</feature>
<dbReference type="PANTHER" id="PTHR31235">
    <property type="entry name" value="PEROXIDASE 25-RELATED"/>
    <property type="match status" value="1"/>
</dbReference>
<dbReference type="Pfam" id="PF00141">
    <property type="entry name" value="peroxidase"/>
    <property type="match status" value="1"/>
</dbReference>
<dbReference type="InterPro" id="IPR019794">
    <property type="entry name" value="Peroxidases_AS"/>
</dbReference>
<feature type="domain" description="Plant heme peroxidase family profile" evidence="18">
    <location>
        <begin position="25"/>
        <end position="327"/>
    </location>
</feature>
<evidence type="ECO:0000256" key="5">
    <source>
        <dbReference type="ARBA" id="ARBA00022617"/>
    </source>
</evidence>
<accession>A0AA38C8U2</accession>
<comment type="cofactor">
    <cofactor evidence="14 17">
        <name>heme b</name>
        <dbReference type="ChEBI" id="CHEBI:60344"/>
    </cofactor>
    <text evidence="14 17">Binds 1 heme b (iron(II)-protoporphyrin IX) group per subunit.</text>
</comment>
<evidence type="ECO:0000313" key="19">
    <source>
        <dbReference type="EMBL" id="KAH9294523.1"/>
    </source>
</evidence>
<keyword evidence="17" id="KW-0732">Signal</keyword>
<dbReference type="InterPro" id="IPR033905">
    <property type="entry name" value="Secretory_peroxidase"/>
</dbReference>
<dbReference type="PRINTS" id="PR00461">
    <property type="entry name" value="PLPEROXIDASE"/>
</dbReference>
<sequence>MIPLLVISLTVILFSTNSVTVNGDGLKVGYYRHTCPEAEEIVGITVARAVKANPGVAADLIRMHFHDCFVKGCDGSILIDSTAGNVAEKDSPANNPSLSGYDIIDDAKSQLEAKCPLVVSCADIVAFAARDSAHQAGGLMWAVEGGRRDGRVSRASDIPGNLPPPFFDVNQLTTLFAAKSLSQEEMVTLSGAHSIGVSHCASFSGDRLYNFSGRGIQDPSMDPSYALQLKAKCPRSSSSTSTVVPLDPLTPTNLDVKYYTDLEQKRGLLKSDQTLMSNDATSRLVKINAKYPTIWRRNFGRAMVKMGAIEVLTGSQGEIRKQCRFIN</sequence>
<dbReference type="PROSITE" id="PS50873">
    <property type="entry name" value="PEROXIDASE_4"/>
    <property type="match status" value="1"/>
</dbReference>
<feature type="binding site" evidence="14">
    <location>
        <position position="74"/>
    </location>
    <ligand>
        <name>Ca(2+)</name>
        <dbReference type="ChEBI" id="CHEBI:29108"/>
        <label>1</label>
    </ligand>
</feature>
<comment type="function">
    <text evidence="17">Removal of H(2)O(2), oxidation of toxic reductants, biosynthesis and degradation of lignin, suberization, auxin catabolism, response to environmental stresses such as wounding, pathogen attack and oxidative stress.</text>
</comment>
<dbReference type="PRINTS" id="PR00458">
    <property type="entry name" value="PEROXIDASE"/>
</dbReference>
<dbReference type="InterPro" id="IPR019793">
    <property type="entry name" value="Peroxidases_heam-ligand_BS"/>
</dbReference>
<evidence type="ECO:0000256" key="9">
    <source>
        <dbReference type="ARBA" id="ARBA00023004"/>
    </source>
</evidence>
<comment type="subcellular location">
    <subcellularLocation>
        <location evidence="17">Secreted</location>
    </subcellularLocation>
</comment>
<evidence type="ECO:0000256" key="6">
    <source>
        <dbReference type="ARBA" id="ARBA00022723"/>
    </source>
</evidence>
<feature type="binding site" evidence="14">
    <location>
        <position position="70"/>
    </location>
    <ligand>
        <name>Ca(2+)</name>
        <dbReference type="ChEBI" id="CHEBI:29108"/>
        <label>1</label>
    </ligand>
</feature>
<evidence type="ECO:0000256" key="4">
    <source>
        <dbReference type="ARBA" id="ARBA00022559"/>
    </source>
</evidence>
<dbReference type="OMA" id="FTQRIYN"/>
<evidence type="ECO:0000256" key="16">
    <source>
        <dbReference type="PIRSR" id="PIRSR600823-5"/>
    </source>
</evidence>
<feature type="binding site" evidence="14">
    <location>
        <position position="67"/>
    </location>
    <ligand>
        <name>Ca(2+)</name>
        <dbReference type="ChEBI" id="CHEBI:29108"/>
        <label>1</label>
    </ligand>
</feature>
<dbReference type="FunFam" id="1.10.520.10:FF:000001">
    <property type="entry name" value="Peroxidase"/>
    <property type="match status" value="1"/>
</dbReference>
<keyword evidence="11" id="KW-0325">Glycoprotein</keyword>